<dbReference type="RefSeq" id="WP_191037782.1">
    <property type="nucleotide sequence ID" value="NZ_JACXAA010000001.1"/>
</dbReference>
<gene>
    <name evidence="2" type="ORF">IC230_04655</name>
</gene>
<dbReference type="AlphaFoldDB" id="A0A927GC77"/>
<feature type="domain" description="SGNH hydrolase-type esterase" evidence="1">
    <location>
        <begin position="48"/>
        <end position="224"/>
    </location>
</feature>
<dbReference type="InterPro" id="IPR036514">
    <property type="entry name" value="SGNH_hydro_sf"/>
</dbReference>
<keyword evidence="3" id="KW-1185">Reference proteome</keyword>
<sequence>MLTMRGLTTLAFILFLFSYLFSEYAVAQSVTENPNAPFELKNGDRVLFLGNSLFENDLQYGYLELALTTRWPDRNVTYRNIGWSGDNVFGEARSYVTNPPTPYELLIQQITNAKPTVVFLGYGGIEAQEGESGLAHFKRGLNQLLDKIDQLGAKTILISPVPVLLPPSDNVTQRNAMLETYASAIAQTASERKKRYVDVFKPILDVSKRAVITENGIHLNETGYYYLATTLEKALGLAPRNGDITIDVAKNAVESTVPANLLPVDKANTDIHFVINEPYLPLPSPEQDGKSILVDNGRKLMIKGLKKGFYSLTVDDDEVITASANQWGEGVNIRQGPAFTHSAEMRQLIQKKNELFFFQYRPLNQTYIIGFRSYEQGRHKKGLEEQSFIITWLEGQIAALNQPKSATYHLTQLK</sequence>
<dbReference type="SUPFAM" id="SSF52266">
    <property type="entry name" value="SGNH hydrolase"/>
    <property type="match status" value="1"/>
</dbReference>
<dbReference type="PANTHER" id="PTHR30383">
    <property type="entry name" value="THIOESTERASE 1/PROTEASE 1/LYSOPHOSPHOLIPASE L1"/>
    <property type="match status" value="1"/>
</dbReference>
<dbReference type="PANTHER" id="PTHR30383:SF5">
    <property type="entry name" value="SGNH HYDROLASE-TYPE ESTERASE DOMAIN-CONTAINING PROTEIN"/>
    <property type="match status" value="1"/>
</dbReference>
<evidence type="ECO:0000313" key="2">
    <source>
        <dbReference type="EMBL" id="MBD2752171.1"/>
    </source>
</evidence>
<dbReference type="InterPro" id="IPR051532">
    <property type="entry name" value="Ester_Hydrolysis_Enzymes"/>
</dbReference>
<proteinExistence type="predicted"/>
<protein>
    <submittedName>
        <fullName evidence="2">GDSL family lipase</fullName>
    </submittedName>
</protein>
<dbReference type="Gene3D" id="3.40.50.1110">
    <property type="entry name" value="SGNH hydrolase"/>
    <property type="match status" value="1"/>
</dbReference>
<dbReference type="InterPro" id="IPR013830">
    <property type="entry name" value="SGNH_hydro"/>
</dbReference>
<comment type="caution">
    <text evidence="2">The sequence shown here is derived from an EMBL/GenBank/DDBJ whole genome shotgun (WGS) entry which is preliminary data.</text>
</comment>
<organism evidence="2 3">
    <name type="scientific">Spirosoma validum</name>
    <dbReference type="NCBI Taxonomy" id="2771355"/>
    <lineage>
        <taxon>Bacteria</taxon>
        <taxon>Pseudomonadati</taxon>
        <taxon>Bacteroidota</taxon>
        <taxon>Cytophagia</taxon>
        <taxon>Cytophagales</taxon>
        <taxon>Cytophagaceae</taxon>
        <taxon>Spirosoma</taxon>
    </lineage>
</organism>
<dbReference type="Pfam" id="PF13472">
    <property type="entry name" value="Lipase_GDSL_2"/>
    <property type="match status" value="1"/>
</dbReference>
<evidence type="ECO:0000313" key="3">
    <source>
        <dbReference type="Proteomes" id="UP000653797"/>
    </source>
</evidence>
<evidence type="ECO:0000259" key="1">
    <source>
        <dbReference type="Pfam" id="PF13472"/>
    </source>
</evidence>
<dbReference type="EMBL" id="JACXAA010000001">
    <property type="protein sequence ID" value="MBD2752171.1"/>
    <property type="molecule type" value="Genomic_DNA"/>
</dbReference>
<reference evidence="2" key="1">
    <citation type="submission" date="2020-09" db="EMBL/GenBank/DDBJ databases">
        <authorList>
            <person name="Kim M.K."/>
        </authorList>
    </citation>
    <scope>NUCLEOTIDE SEQUENCE</scope>
    <source>
        <strain evidence="2">BT704</strain>
    </source>
</reference>
<accession>A0A927GC77</accession>
<dbReference type="Proteomes" id="UP000653797">
    <property type="component" value="Unassembled WGS sequence"/>
</dbReference>
<name>A0A927GC77_9BACT</name>
<dbReference type="GO" id="GO:0004622">
    <property type="term" value="F:phosphatidylcholine lysophospholipase activity"/>
    <property type="evidence" value="ECO:0007669"/>
    <property type="project" value="TreeGrafter"/>
</dbReference>